<keyword evidence="8" id="KW-0408">Iron</keyword>
<name>A0A418SYB1_9RHOB</name>
<gene>
    <name evidence="19" type="ORF">D3P04_09275</name>
</gene>
<accession>A0A418SYB1</accession>
<dbReference type="InterPro" id="IPR036942">
    <property type="entry name" value="Beta-barrel_TonB_sf"/>
</dbReference>
<keyword evidence="7 16" id="KW-0732">Signal</keyword>
<evidence type="ECO:0000256" key="2">
    <source>
        <dbReference type="ARBA" id="ARBA00009810"/>
    </source>
</evidence>
<protein>
    <submittedName>
        <fullName evidence="19">TonB-dependent siderophore receptor</fullName>
    </submittedName>
</protein>
<keyword evidence="12 19" id="KW-0675">Receptor</keyword>
<dbReference type="AlphaFoldDB" id="A0A418SYB1"/>
<dbReference type="NCBIfam" id="TIGR01783">
    <property type="entry name" value="TonB-siderophor"/>
    <property type="match status" value="1"/>
</dbReference>
<dbReference type="Proteomes" id="UP000284202">
    <property type="component" value="Unassembled WGS sequence"/>
</dbReference>
<proteinExistence type="inferred from homology"/>
<evidence type="ECO:0000256" key="4">
    <source>
        <dbReference type="ARBA" id="ARBA00022452"/>
    </source>
</evidence>
<dbReference type="GO" id="GO:0015891">
    <property type="term" value="P:siderophore transport"/>
    <property type="evidence" value="ECO:0007669"/>
    <property type="project" value="InterPro"/>
</dbReference>
<keyword evidence="10 15" id="KW-0798">TonB box</keyword>
<dbReference type="OrthoDB" id="9760333at2"/>
<sequence length="712" mass="77695">MPVAIPSQTLLCLSRRCLIAALLGCTALIAAPTWAQDTGAGTEDAPYRLSPILIYAEGEADDDENSVVASELWVGGKVATSILDTPASVSVITTKEIKDRNADTVEEVLQYSSGVHTDFYGSDDRNDYYQVRGFQATTYRDGMTLGSMRGVREEPLAYERVEVIKGANSTLFGTSDPGGSVNFVTKQPRFERFSEIYAAGGSNGHAEYGFDFGDTLDSQQTLAYRITGKVQDSELEYDYSQDDETFLMGGLTWEPSGATTLTIVADYLDREGTPNSGGYPLDREYDRSDFFGEPDFNYHDVERSSVTGMLKHDFGGGLSLSANLRYSDLTDNFGYIYLSDSDNRVGTEVQRWYFGSDESAEELIGNAMLQYDKSFASFDSSTLVGVEFRDATTSSTSYSGLTTPIDIANPIYSGGPDELVAYQSTTTDYQTQSLFLQQNLSFNDRFIATAGIRHDWLDLKSSDSLSGSSESDDFSETSVRGALTYKITPEISTYVSYVESVAPPAIGVEPERGEQYELGAKYQPQGMNALFSAAIYDLTKDNVTIAVVEDDGSITREVIGEARVRGLDLEAKAEINENISVIGAYSYMDTEVVRGSTRSGGDISGNEFTTAPNHIASLWVNYTLPGSGSRGDMTFGLGARYIGSYFFNATNDSGKSEAATILDAAFSYQVREDTDLAINISNLLDEQHVVGSGTADYYNPGRNVAVTLRHRF</sequence>
<evidence type="ECO:0000256" key="13">
    <source>
        <dbReference type="ARBA" id="ARBA00023237"/>
    </source>
</evidence>
<evidence type="ECO:0000256" key="6">
    <source>
        <dbReference type="ARBA" id="ARBA00022692"/>
    </source>
</evidence>
<dbReference type="InterPro" id="IPR039426">
    <property type="entry name" value="TonB-dep_rcpt-like"/>
</dbReference>
<evidence type="ECO:0000256" key="1">
    <source>
        <dbReference type="ARBA" id="ARBA00004571"/>
    </source>
</evidence>
<evidence type="ECO:0000256" key="16">
    <source>
        <dbReference type="SAM" id="SignalP"/>
    </source>
</evidence>
<dbReference type="PANTHER" id="PTHR32552">
    <property type="entry name" value="FERRICHROME IRON RECEPTOR-RELATED"/>
    <property type="match status" value="1"/>
</dbReference>
<comment type="subcellular location">
    <subcellularLocation>
        <location evidence="1 14">Cell outer membrane</location>
        <topology evidence="1 14">Multi-pass membrane protein</topology>
    </subcellularLocation>
</comment>
<dbReference type="PROSITE" id="PS52016">
    <property type="entry name" value="TONB_DEPENDENT_REC_3"/>
    <property type="match status" value="1"/>
</dbReference>
<dbReference type="EMBL" id="QZCG01000005">
    <property type="protein sequence ID" value="RJE85923.1"/>
    <property type="molecule type" value="Genomic_DNA"/>
</dbReference>
<dbReference type="InterPro" id="IPR000531">
    <property type="entry name" value="Beta-barrel_TonB"/>
</dbReference>
<evidence type="ECO:0000256" key="10">
    <source>
        <dbReference type="ARBA" id="ARBA00023077"/>
    </source>
</evidence>
<dbReference type="InterPro" id="IPR037066">
    <property type="entry name" value="Plug_dom_sf"/>
</dbReference>
<evidence type="ECO:0000256" key="12">
    <source>
        <dbReference type="ARBA" id="ARBA00023170"/>
    </source>
</evidence>
<evidence type="ECO:0000256" key="15">
    <source>
        <dbReference type="RuleBase" id="RU003357"/>
    </source>
</evidence>
<dbReference type="GO" id="GO:0009279">
    <property type="term" value="C:cell outer membrane"/>
    <property type="evidence" value="ECO:0007669"/>
    <property type="project" value="UniProtKB-SubCell"/>
</dbReference>
<evidence type="ECO:0000313" key="20">
    <source>
        <dbReference type="Proteomes" id="UP000284202"/>
    </source>
</evidence>
<evidence type="ECO:0000313" key="19">
    <source>
        <dbReference type="EMBL" id="RJE85923.1"/>
    </source>
</evidence>
<dbReference type="PANTHER" id="PTHR32552:SF68">
    <property type="entry name" value="FERRICHROME OUTER MEMBRANE TRANSPORTER_PHAGE RECEPTOR"/>
    <property type="match status" value="1"/>
</dbReference>
<dbReference type="SUPFAM" id="SSF56935">
    <property type="entry name" value="Porins"/>
    <property type="match status" value="1"/>
</dbReference>
<dbReference type="RefSeq" id="WP_119748109.1">
    <property type="nucleotide sequence ID" value="NZ_QZCG01000005.1"/>
</dbReference>
<keyword evidence="4 14" id="KW-1134">Transmembrane beta strand</keyword>
<evidence type="ECO:0000256" key="7">
    <source>
        <dbReference type="ARBA" id="ARBA00022729"/>
    </source>
</evidence>
<dbReference type="GO" id="GO:0038023">
    <property type="term" value="F:signaling receptor activity"/>
    <property type="evidence" value="ECO:0007669"/>
    <property type="project" value="InterPro"/>
</dbReference>
<dbReference type="Gene3D" id="2.40.170.20">
    <property type="entry name" value="TonB-dependent receptor, beta-barrel domain"/>
    <property type="match status" value="1"/>
</dbReference>
<keyword evidence="20" id="KW-1185">Reference proteome</keyword>
<keyword evidence="3 14" id="KW-0813">Transport</keyword>
<dbReference type="InterPro" id="IPR012910">
    <property type="entry name" value="Plug_dom"/>
</dbReference>
<keyword evidence="6 14" id="KW-0812">Transmembrane</keyword>
<keyword evidence="11 14" id="KW-0472">Membrane</keyword>
<evidence type="ECO:0000259" key="17">
    <source>
        <dbReference type="Pfam" id="PF00593"/>
    </source>
</evidence>
<comment type="similarity">
    <text evidence="2 14 15">Belongs to the TonB-dependent receptor family.</text>
</comment>
<evidence type="ECO:0000256" key="11">
    <source>
        <dbReference type="ARBA" id="ARBA00023136"/>
    </source>
</evidence>
<keyword evidence="13 14" id="KW-0998">Cell outer membrane</keyword>
<evidence type="ECO:0000259" key="18">
    <source>
        <dbReference type="Pfam" id="PF07715"/>
    </source>
</evidence>
<evidence type="ECO:0000256" key="14">
    <source>
        <dbReference type="PROSITE-ProRule" id="PRU01360"/>
    </source>
</evidence>
<dbReference type="CDD" id="cd01347">
    <property type="entry name" value="ligand_gated_channel"/>
    <property type="match status" value="1"/>
</dbReference>
<reference evidence="20" key="1">
    <citation type="submission" date="2018-09" db="EMBL/GenBank/DDBJ databases">
        <title>Acidovorax cavernicola nov. sp. isolated from Gruta de las Maravillas (Aracena, Spain).</title>
        <authorList>
            <person name="Jurado V."/>
            <person name="Gutierrez-Patricio S."/>
            <person name="Gonzalez-Pimentel J.L."/>
            <person name="Miller A.Z."/>
            <person name="Laiz L."/>
            <person name="Saiz-Jimenez C."/>
        </authorList>
    </citation>
    <scope>NUCLEOTIDE SEQUENCE [LARGE SCALE GENOMIC DNA]</scope>
    <source>
        <strain evidence="20">1011MAR3C25</strain>
    </source>
</reference>
<dbReference type="GO" id="GO:0015344">
    <property type="term" value="F:siderophore uptake transmembrane transporter activity"/>
    <property type="evidence" value="ECO:0007669"/>
    <property type="project" value="TreeGrafter"/>
</dbReference>
<feature type="signal peptide" evidence="16">
    <location>
        <begin position="1"/>
        <end position="35"/>
    </location>
</feature>
<evidence type="ECO:0000256" key="9">
    <source>
        <dbReference type="ARBA" id="ARBA00023065"/>
    </source>
</evidence>
<feature type="domain" description="TonB-dependent receptor-like beta-barrel" evidence="17">
    <location>
        <begin position="253"/>
        <end position="683"/>
    </location>
</feature>
<dbReference type="Gene3D" id="2.170.130.10">
    <property type="entry name" value="TonB-dependent receptor, plug domain"/>
    <property type="match status" value="1"/>
</dbReference>
<organism evidence="19 20">
    <name type="scientific">Paracoccus onubensis</name>
    <dbReference type="NCBI Taxonomy" id="1675788"/>
    <lineage>
        <taxon>Bacteria</taxon>
        <taxon>Pseudomonadati</taxon>
        <taxon>Pseudomonadota</taxon>
        <taxon>Alphaproteobacteria</taxon>
        <taxon>Rhodobacterales</taxon>
        <taxon>Paracoccaceae</taxon>
        <taxon>Paracoccus</taxon>
    </lineage>
</organism>
<dbReference type="InterPro" id="IPR010105">
    <property type="entry name" value="TonB_sidphr_rcpt"/>
</dbReference>
<dbReference type="Pfam" id="PF07715">
    <property type="entry name" value="Plug"/>
    <property type="match status" value="1"/>
</dbReference>
<keyword evidence="5" id="KW-0410">Iron transport</keyword>
<dbReference type="Pfam" id="PF00593">
    <property type="entry name" value="TonB_dep_Rec_b-barrel"/>
    <property type="match status" value="1"/>
</dbReference>
<evidence type="ECO:0000256" key="5">
    <source>
        <dbReference type="ARBA" id="ARBA00022496"/>
    </source>
</evidence>
<feature type="chain" id="PRO_5019423009" evidence="16">
    <location>
        <begin position="36"/>
        <end position="712"/>
    </location>
</feature>
<comment type="caution">
    <text evidence="19">The sequence shown here is derived from an EMBL/GenBank/DDBJ whole genome shotgun (WGS) entry which is preliminary data.</text>
</comment>
<evidence type="ECO:0000256" key="3">
    <source>
        <dbReference type="ARBA" id="ARBA00022448"/>
    </source>
</evidence>
<keyword evidence="9" id="KW-0406">Ion transport</keyword>
<evidence type="ECO:0000256" key="8">
    <source>
        <dbReference type="ARBA" id="ARBA00023004"/>
    </source>
</evidence>
<feature type="domain" description="TonB-dependent receptor plug" evidence="18">
    <location>
        <begin position="83"/>
        <end position="179"/>
    </location>
</feature>